<dbReference type="Proteomes" id="UP000472269">
    <property type="component" value="Unplaced"/>
</dbReference>
<keyword evidence="3" id="KW-1185">Reference proteome</keyword>
<dbReference type="AlphaFoldDB" id="A0A663NEF1"/>
<keyword evidence="1" id="KW-0472">Membrane</keyword>
<feature type="transmembrane region" description="Helical" evidence="1">
    <location>
        <begin position="29"/>
        <end position="56"/>
    </location>
</feature>
<accession>A0A663NEF1</accession>
<keyword evidence="1" id="KW-1133">Transmembrane helix</keyword>
<reference evidence="2" key="2">
    <citation type="submission" date="2025-09" db="UniProtKB">
        <authorList>
            <consortium name="Ensembl"/>
        </authorList>
    </citation>
    <scope>IDENTIFICATION</scope>
</reference>
<reference evidence="2" key="1">
    <citation type="submission" date="2025-08" db="UniProtKB">
        <authorList>
            <consortium name="Ensembl"/>
        </authorList>
    </citation>
    <scope>IDENTIFICATION</scope>
</reference>
<organism evidence="2 3">
    <name type="scientific">Athene cunicularia</name>
    <name type="common">Burrowing owl</name>
    <name type="synonym">Speotyto cunicularia</name>
    <dbReference type="NCBI Taxonomy" id="194338"/>
    <lineage>
        <taxon>Eukaryota</taxon>
        <taxon>Metazoa</taxon>
        <taxon>Chordata</taxon>
        <taxon>Craniata</taxon>
        <taxon>Vertebrata</taxon>
        <taxon>Euteleostomi</taxon>
        <taxon>Archelosauria</taxon>
        <taxon>Archosauria</taxon>
        <taxon>Dinosauria</taxon>
        <taxon>Saurischia</taxon>
        <taxon>Theropoda</taxon>
        <taxon>Coelurosauria</taxon>
        <taxon>Aves</taxon>
        <taxon>Neognathae</taxon>
        <taxon>Neoaves</taxon>
        <taxon>Telluraves</taxon>
        <taxon>Strigiformes</taxon>
        <taxon>Strigidae</taxon>
        <taxon>Athene</taxon>
    </lineage>
</organism>
<evidence type="ECO:0000313" key="3">
    <source>
        <dbReference type="Proteomes" id="UP000472269"/>
    </source>
</evidence>
<proteinExistence type="predicted"/>
<evidence type="ECO:0000256" key="1">
    <source>
        <dbReference type="SAM" id="Phobius"/>
    </source>
</evidence>
<sequence>MVLINIGLSYGSPNTNRSFSFRAMSDAGVFLFFIANCLLFCYVQPLCSCYIFLLIVS</sequence>
<dbReference type="Ensembl" id="ENSACUT00000023543.1">
    <property type="protein sequence ID" value="ENSACUP00000022083.1"/>
    <property type="gene ID" value="ENSACUG00000014753.1"/>
</dbReference>
<protein>
    <submittedName>
        <fullName evidence="2">Uncharacterized protein</fullName>
    </submittedName>
</protein>
<evidence type="ECO:0000313" key="2">
    <source>
        <dbReference type="Ensembl" id="ENSACUP00000022083.1"/>
    </source>
</evidence>
<name>A0A663NEF1_ATHCN</name>
<keyword evidence="1" id="KW-0812">Transmembrane</keyword>